<sequence length="170" mass="19505">MFKIVRNRFSPLILRICPFSSSIVNAQIKKTKPKLFYKTTPTSNMFSQSRKIGGKFSPVIKEINYEQLKKFINSNEALIIDVRNKEELAATGVLPNSYNIPLDELSTAFQSTPSIFFEKYNFPKPDKDLNIVFSCAKGIRSLKACQQLADLGYKNIFNYSEGWFGWESHK</sequence>
<proteinExistence type="predicted"/>
<dbReference type="InterPro" id="IPR001763">
    <property type="entry name" value="Rhodanese-like_dom"/>
</dbReference>
<dbReference type="GO" id="GO:0005739">
    <property type="term" value="C:mitochondrion"/>
    <property type="evidence" value="ECO:0007669"/>
    <property type="project" value="TreeGrafter"/>
</dbReference>
<name>A0A8B8FXY7_9HEMI</name>
<dbReference type="GeneID" id="112687392"/>
<dbReference type="GO" id="GO:0004792">
    <property type="term" value="F:thiosulfate-cyanide sulfurtransferase activity"/>
    <property type="evidence" value="ECO:0007669"/>
    <property type="project" value="TreeGrafter"/>
</dbReference>
<dbReference type="SMART" id="SM00450">
    <property type="entry name" value="RHOD"/>
    <property type="match status" value="1"/>
</dbReference>
<dbReference type="Gene3D" id="3.40.250.10">
    <property type="entry name" value="Rhodanese-like domain"/>
    <property type="match status" value="1"/>
</dbReference>
<keyword evidence="2" id="KW-1185">Reference proteome</keyword>
<dbReference type="PROSITE" id="PS50206">
    <property type="entry name" value="RHODANESE_3"/>
    <property type="match status" value="1"/>
</dbReference>
<reference evidence="3" key="1">
    <citation type="submission" date="2025-08" db="UniProtKB">
        <authorList>
            <consortium name="RefSeq"/>
        </authorList>
    </citation>
    <scope>IDENTIFICATION</scope>
    <source>
        <tissue evidence="3">Whole body</tissue>
    </source>
</reference>
<dbReference type="Pfam" id="PF00581">
    <property type="entry name" value="Rhodanese"/>
    <property type="match status" value="1"/>
</dbReference>
<dbReference type="PANTHER" id="PTHR44086:SF10">
    <property type="entry name" value="THIOSULFATE SULFURTRANSFERASE_RHODANESE-LIKE DOMAIN-CONTAINING PROTEIN 3"/>
    <property type="match status" value="1"/>
</dbReference>
<dbReference type="SUPFAM" id="SSF52821">
    <property type="entry name" value="Rhodanese/Cell cycle control phosphatase"/>
    <property type="match status" value="1"/>
</dbReference>
<gene>
    <name evidence="3" type="primary">LOC112687392</name>
</gene>
<organism evidence="2 3">
    <name type="scientific">Sipha flava</name>
    <name type="common">yellow sugarcane aphid</name>
    <dbReference type="NCBI Taxonomy" id="143950"/>
    <lineage>
        <taxon>Eukaryota</taxon>
        <taxon>Metazoa</taxon>
        <taxon>Ecdysozoa</taxon>
        <taxon>Arthropoda</taxon>
        <taxon>Hexapoda</taxon>
        <taxon>Insecta</taxon>
        <taxon>Pterygota</taxon>
        <taxon>Neoptera</taxon>
        <taxon>Paraneoptera</taxon>
        <taxon>Hemiptera</taxon>
        <taxon>Sternorrhyncha</taxon>
        <taxon>Aphidomorpha</taxon>
        <taxon>Aphidoidea</taxon>
        <taxon>Aphididae</taxon>
        <taxon>Sipha</taxon>
    </lineage>
</organism>
<evidence type="ECO:0000259" key="1">
    <source>
        <dbReference type="PROSITE" id="PS50206"/>
    </source>
</evidence>
<dbReference type="AlphaFoldDB" id="A0A8B8FXY7"/>
<dbReference type="OrthoDB" id="566238at2759"/>
<feature type="domain" description="Rhodanese" evidence="1">
    <location>
        <begin position="73"/>
        <end position="168"/>
    </location>
</feature>
<protein>
    <submittedName>
        <fullName evidence="3">Rhodanese domain-containing protein CG4456-like</fullName>
    </submittedName>
</protein>
<evidence type="ECO:0000313" key="2">
    <source>
        <dbReference type="Proteomes" id="UP000694846"/>
    </source>
</evidence>
<evidence type="ECO:0000313" key="3">
    <source>
        <dbReference type="RefSeq" id="XP_025415849.1"/>
    </source>
</evidence>
<dbReference type="RefSeq" id="XP_025415849.1">
    <property type="nucleotide sequence ID" value="XM_025560064.1"/>
</dbReference>
<dbReference type="InterPro" id="IPR036873">
    <property type="entry name" value="Rhodanese-like_dom_sf"/>
</dbReference>
<dbReference type="PANTHER" id="PTHR44086">
    <property type="entry name" value="THIOSULFATE SULFURTRANSFERASE RDL2, MITOCHONDRIAL-RELATED"/>
    <property type="match status" value="1"/>
</dbReference>
<dbReference type="Proteomes" id="UP000694846">
    <property type="component" value="Unplaced"/>
</dbReference>
<accession>A0A8B8FXY7</accession>